<reference evidence="1 2" key="1">
    <citation type="submission" date="2020-06" db="EMBL/GenBank/DDBJ databases">
        <title>Genome sequence of Rhizobium sp strain ADMK78.</title>
        <authorList>
            <person name="Rahi P."/>
        </authorList>
    </citation>
    <scope>NUCLEOTIDE SEQUENCE [LARGE SCALE GENOMIC DNA]</scope>
    <source>
        <strain evidence="1 2">ADMK78</strain>
    </source>
</reference>
<evidence type="ECO:0000313" key="2">
    <source>
        <dbReference type="Proteomes" id="UP000308530"/>
    </source>
</evidence>
<dbReference type="EMBL" id="CP058350">
    <property type="protein sequence ID" value="QLF69033.1"/>
    <property type="molecule type" value="Genomic_DNA"/>
</dbReference>
<dbReference type="InterPro" id="IPR009389">
    <property type="entry name" value="DUF1045"/>
</dbReference>
<gene>
    <name evidence="1" type="ORF">FE840_005465</name>
</gene>
<keyword evidence="2" id="KW-1185">Reference proteome</keyword>
<dbReference type="Proteomes" id="UP000308530">
    <property type="component" value="Chromosome"/>
</dbReference>
<protein>
    <submittedName>
        <fullName evidence="1">DUF1045 domain-containing protein</fullName>
    </submittedName>
</protein>
<name>A0ABX6QKG0_9HYPH</name>
<proteinExistence type="predicted"/>
<dbReference type="NCBIfam" id="TIGR03223">
    <property type="entry name" value="Phn_opern_protn"/>
    <property type="match status" value="1"/>
</dbReference>
<sequence>MRYAVYFTPAADHPLTHSASAWLGRNVFTGDTSTLEKRDTFDAASLKTLTDDPRRYGFHATLKAPFELANDCAEVELVTAFEGFCKSHAAFDIPAIVVGQLGAFFALVPQAPSPKLQDFAASVVRAFEPFRAPLGEADIARRNPERLSESQRYNLFNFGYPYIFENFRFHMTLTGPVSGEQAPVMADVLQREFADHTGQPLSLNGLALCVEAERGAPFLVHSWQPLAA</sequence>
<evidence type="ECO:0000313" key="1">
    <source>
        <dbReference type="EMBL" id="QLF69033.1"/>
    </source>
</evidence>
<dbReference type="Pfam" id="PF06299">
    <property type="entry name" value="DUF1045"/>
    <property type="match status" value="1"/>
</dbReference>
<accession>A0ABX6QKG0</accession>
<dbReference type="RefSeq" id="WP_138285830.1">
    <property type="nucleotide sequence ID" value="NZ_CP058350.1"/>
</dbReference>
<organism evidence="1 2">
    <name type="scientific">Peteryoungia desertarenae</name>
    <dbReference type="NCBI Taxonomy" id="1813451"/>
    <lineage>
        <taxon>Bacteria</taxon>
        <taxon>Pseudomonadati</taxon>
        <taxon>Pseudomonadota</taxon>
        <taxon>Alphaproteobacteria</taxon>
        <taxon>Hyphomicrobiales</taxon>
        <taxon>Rhizobiaceae</taxon>
        <taxon>Peteryoungia</taxon>
    </lineage>
</organism>
<dbReference type="PIRSF" id="PIRSF033328">
    <property type="entry name" value="Phest_Mll4975"/>
    <property type="match status" value="1"/>
</dbReference>
<dbReference type="Gene3D" id="3.90.1140.10">
    <property type="entry name" value="Cyclic phosphodiesterase"/>
    <property type="match status" value="1"/>
</dbReference>